<dbReference type="AlphaFoldDB" id="A0AAD2CYE7"/>
<dbReference type="InterPro" id="IPR011044">
    <property type="entry name" value="Quino_amine_DH_bsu"/>
</dbReference>
<keyword evidence="3" id="KW-1185">Reference proteome</keyword>
<dbReference type="EMBL" id="CAMPGE010016002">
    <property type="protein sequence ID" value="CAI2374584.1"/>
    <property type="molecule type" value="Genomic_DNA"/>
</dbReference>
<evidence type="ECO:0000256" key="1">
    <source>
        <dbReference type="SAM" id="SignalP"/>
    </source>
</evidence>
<dbReference type="PANTHER" id="PTHR31270:SF1">
    <property type="entry name" value="GLUTAMINYL-PEPTIDE CYCLOTRANSFERASE"/>
    <property type="match status" value="1"/>
</dbReference>
<sequence>MNTWILLCLALLFSGVIGEAKASQDYNLLNTFRIPFPAFTQGFIYNNTNKWIIESTGLTGQSRIRVYTLNEDTQEASVAKRKFQNHNNEFGEGLTYLNGTYYQLTWMNKIIHLFDSNFKHLGSKPLPKEMKGSGWGITTDNHFLYATSGTDIIFKIDPETLLTVEEIKALDTDGSPLRGLNECQIVDKDLYCNKWGSTIIYKLNYKTGQCITKYEMKPLLDKVVETMRKEATEKGNSFRWSNYDHMNNVLNGIAFNPDKNTFYVTGKNWYYVFEVTFND</sequence>
<organism evidence="2 3">
    <name type="scientific">Euplotes crassus</name>
    <dbReference type="NCBI Taxonomy" id="5936"/>
    <lineage>
        <taxon>Eukaryota</taxon>
        <taxon>Sar</taxon>
        <taxon>Alveolata</taxon>
        <taxon>Ciliophora</taxon>
        <taxon>Intramacronucleata</taxon>
        <taxon>Spirotrichea</taxon>
        <taxon>Hypotrichia</taxon>
        <taxon>Euplotida</taxon>
        <taxon>Euplotidae</taxon>
        <taxon>Moneuplotes</taxon>
    </lineage>
</organism>
<evidence type="ECO:0000313" key="3">
    <source>
        <dbReference type="Proteomes" id="UP001295684"/>
    </source>
</evidence>
<keyword evidence="1" id="KW-0732">Signal</keyword>
<evidence type="ECO:0008006" key="4">
    <source>
        <dbReference type="Google" id="ProtNLM"/>
    </source>
</evidence>
<comment type="caution">
    <text evidence="2">The sequence shown here is derived from an EMBL/GenBank/DDBJ whole genome shotgun (WGS) entry which is preliminary data.</text>
</comment>
<name>A0AAD2CYE7_EUPCR</name>
<dbReference type="Pfam" id="PF05096">
    <property type="entry name" value="Glu_cyclase_2"/>
    <property type="match status" value="1"/>
</dbReference>
<proteinExistence type="predicted"/>
<dbReference type="GO" id="GO:0016603">
    <property type="term" value="F:glutaminyl-peptide cyclotransferase activity"/>
    <property type="evidence" value="ECO:0007669"/>
    <property type="project" value="InterPro"/>
</dbReference>
<protein>
    <recommendedName>
        <fullName evidence="4">Glutamine cyclotransferase</fullName>
    </recommendedName>
</protein>
<feature type="chain" id="PRO_5042173998" description="Glutamine cyclotransferase" evidence="1">
    <location>
        <begin position="23"/>
        <end position="279"/>
    </location>
</feature>
<accession>A0AAD2CYE7</accession>
<dbReference type="Proteomes" id="UP001295684">
    <property type="component" value="Unassembled WGS sequence"/>
</dbReference>
<evidence type="ECO:0000313" key="2">
    <source>
        <dbReference type="EMBL" id="CAI2374584.1"/>
    </source>
</evidence>
<dbReference type="SUPFAM" id="SSF50969">
    <property type="entry name" value="YVTN repeat-like/Quinoprotein amine dehydrogenase"/>
    <property type="match status" value="1"/>
</dbReference>
<reference evidence="2" key="1">
    <citation type="submission" date="2023-07" db="EMBL/GenBank/DDBJ databases">
        <authorList>
            <consortium name="AG Swart"/>
            <person name="Singh M."/>
            <person name="Singh A."/>
            <person name="Seah K."/>
            <person name="Emmerich C."/>
        </authorList>
    </citation>
    <scope>NUCLEOTIDE SEQUENCE</scope>
    <source>
        <strain evidence="2">DP1</strain>
    </source>
</reference>
<feature type="signal peptide" evidence="1">
    <location>
        <begin position="1"/>
        <end position="22"/>
    </location>
</feature>
<dbReference type="InterPro" id="IPR007788">
    <property type="entry name" value="QCT"/>
</dbReference>
<gene>
    <name evidence="2" type="ORF">ECRASSUSDP1_LOCUS15939</name>
</gene>
<dbReference type="PANTHER" id="PTHR31270">
    <property type="entry name" value="GLUTAMINYL-PEPTIDE CYCLOTRANSFERASE"/>
    <property type="match status" value="1"/>
</dbReference>